<dbReference type="AlphaFoldDB" id="A0A023CUA9"/>
<keyword evidence="4" id="KW-1185">Reference proteome</keyword>
<name>A0A023CUA9_9LACO</name>
<dbReference type="OrthoDB" id="2149848at2"/>
<gene>
    <name evidence="3" type="ORF">FD15_GL001869</name>
</gene>
<accession>A0A023CUA9</accession>
<comment type="caution">
    <text evidence="3">The sequence shown here is derived from an EMBL/GenBank/DDBJ whole genome shotgun (WGS) entry which is preliminary data.</text>
</comment>
<evidence type="ECO:0008006" key="5">
    <source>
        <dbReference type="Google" id="ProtNLM"/>
    </source>
</evidence>
<feature type="compositionally biased region" description="Polar residues" evidence="1">
    <location>
        <begin position="60"/>
        <end position="72"/>
    </location>
</feature>
<dbReference type="Proteomes" id="UP000050961">
    <property type="component" value="Unassembled WGS sequence"/>
</dbReference>
<protein>
    <recommendedName>
        <fullName evidence="5">Lipoprotein</fullName>
    </recommendedName>
</protein>
<sequence>MKKAFFLGLITASSILLGACGNHSAASTGSSSANKTKFANVAKQKHNKRKSNAVLKKKINSTSRSQEQSETKVQSKSNKQNASSSSNIDTSLKMQSSQSVSSSSGSQSTQPQYSSSGSSSISYDEKTLTGFLNKYGMSPVAYKIQHQGMSEYDALKSTPDTMKMSGEIQTEYMMDQGYLDHNGQETAQGRKLEQQNSDNDTTDTNDGNDATY</sequence>
<evidence type="ECO:0000256" key="1">
    <source>
        <dbReference type="SAM" id="MobiDB-lite"/>
    </source>
</evidence>
<feature type="chain" id="PRO_5038555722" description="Lipoprotein" evidence="2">
    <location>
        <begin position="19"/>
        <end position="212"/>
    </location>
</feature>
<dbReference type="EMBL" id="AYZF01000017">
    <property type="protein sequence ID" value="KRN05318.1"/>
    <property type="molecule type" value="Genomic_DNA"/>
</dbReference>
<dbReference type="PATRIC" id="fig|1423806.3.peg.1902"/>
<feature type="compositionally biased region" description="Basic residues" evidence="1">
    <location>
        <begin position="43"/>
        <end position="59"/>
    </location>
</feature>
<evidence type="ECO:0000313" key="3">
    <source>
        <dbReference type="EMBL" id="KRN05318.1"/>
    </source>
</evidence>
<feature type="region of interest" description="Disordered" evidence="1">
    <location>
        <begin position="175"/>
        <end position="212"/>
    </location>
</feature>
<feature type="region of interest" description="Disordered" evidence="1">
    <location>
        <begin position="40"/>
        <end position="122"/>
    </location>
</feature>
<feature type="compositionally biased region" description="Low complexity" evidence="1">
    <location>
        <begin position="74"/>
        <end position="87"/>
    </location>
</feature>
<organism evidence="3 4">
    <name type="scientific">Liquorilactobacillus sucicola DSM 21376 = JCM 15457</name>
    <dbReference type="NCBI Taxonomy" id="1423806"/>
    <lineage>
        <taxon>Bacteria</taxon>
        <taxon>Bacillati</taxon>
        <taxon>Bacillota</taxon>
        <taxon>Bacilli</taxon>
        <taxon>Lactobacillales</taxon>
        <taxon>Lactobacillaceae</taxon>
        <taxon>Liquorilactobacillus</taxon>
    </lineage>
</organism>
<reference evidence="3 4" key="1">
    <citation type="journal article" date="2015" name="Genome Announc.">
        <title>Expanding the biotechnology potential of lactobacilli through comparative genomics of 213 strains and associated genera.</title>
        <authorList>
            <person name="Sun Z."/>
            <person name="Harris H.M."/>
            <person name="McCann A."/>
            <person name="Guo C."/>
            <person name="Argimon S."/>
            <person name="Zhang W."/>
            <person name="Yang X."/>
            <person name="Jeffery I.B."/>
            <person name="Cooney J.C."/>
            <person name="Kagawa T.F."/>
            <person name="Liu W."/>
            <person name="Song Y."/>
            <person name="Salvetti E."/>
            <person name="Wrobel A."/>
            <person name="Rasinkangas P."/>
            <person name="Parkhill J."/>
            <person name="Rea M.C."/>
            <person name="O'Sullivan O."/>
            <person name="Ritari J."/>
            <person name="Douillard F.P."/>
            <person name="Paul Ross R."/>
            <person name="Yang R."/>
            <person name="Briner A.E."/>
            <person name="Felis G.E."/>
            <person name="de Vos W.M."/>
            <person name="Barrangou R."/>
            <person name="Klaenhammer T.R."/>
            <person name="Caufield P.W."/>
            <person name="Cui Y."/>
            <person name="Zhang H."/>
            <person name="O'Toole P.W."/>
        </authorList>
    </citation>
    <scope>NUCLEOTIDE SEQUENCE [LARGE SCALE GENOMIC DNA]</scope>
    <source>
        <strain evidence="3 4">DSM 21376</strain>
    </source>
</reference>
<dbReference type="STRING" id="1423806.FD15_GL001869"/>
<dbReference type="eggNOG" id="COG1388">
    <property type="taxonomic scope" value="Bacteria"/>
</dbReference>
<dbReference type="PROSITE" id="PS51257">
    <property type="entry name" value="PROKAR_LIPOPROTEIN"/>
    <property type="match status" value="1"/>
</dbReference>
<proteinExistence type="predicted"/>
<evidence type="ECO:0000313" key="4">
    <source>
        <dbReference type="Proteomes" id="UP000050961"/>
    </source>
</evidence>
<feature type="signal peptide" evidence="2">
    <location>
        <begin position="1"/>
        <end position="18"/>
    </location>
</feature>
<dbReference type="RefSeq" id="WP_152537251.1">
    <property type="nucleotide sequence ID" value="NZ_AYZF01000017.1"/>
</dbReference>
<evidence type="ECO:0000256" key="2">
    <source>
        <dbReference type="SAM" id="SignalP"/>
    </source>
</evidence>
<feature type="compositionally biased region" description="Low complexity" evidence="1">
    <location>
        <begin position="196"/>
        <end position="212"/>
    </location>
</feature>
<feature type="compositionally biased region" description="Low complexity" evidence="1">
    <location>
        <begin position="95"/>
        <end position="122"/>
    </location>
</feature>
<keyword evidence="2" id="KW-0732">Signal</keyword>